<feature type="domain" description="AAA+ ATPase" evidence="5">
    <location>
        <begin position="717"/>
        <end position="875"/>
    </location>
</feature>
<dbReference type="InterPro" id="IPR015415">
    <property type="entry name" value="Spast_Vps4_C"/>
</dbReference>
<dbReference type="GO" id="GO:0016887">
    <property type="term" value="F:ATP hydrolysis activity"/>
    <property type="evidence" value="ECO:0007669"/>
    <property type="project" value="InterPro"/>
</dbReference>
<dbReference type="PROSITE" id="PS00674">
    <property type="entry name" value="AAA"/>
    <property type="match status" value="1"/>
</dbReference>
<dbReference type="InterPro" id="IPR003959">
    <property type="entry name" value="ATPase_AAA_core"/>
</dbReference>
<proteinExistence type="inferred from homology"/>
<gene>
    <name evidence="6" type="ORF">DAKH74_028990</name>
</gene>
<name>A0AAV5RXX1_MAUHU</name>
<dbReference type="Pfam" id="PF00004">
    <property type="entry name" value="AAA"/>
    <property type="match status" value="1"/>
</dbReference>
<organism evidence="6 7">
    <name type="scientific">Maudiozyma humilis</name>
    <name type="common">Sour dough yeast</name>
    <name type="synonym">Kazachstania humilis</name>
    <dbReference type="NCBI Taxonomy" id="51915"/>
    <lineage>
        <taxon>Eukaryota</taxon>
        <taxon>Fungi</taxon>
        <taxon>Dikarya</taxon>
        <taxon>Ascomycota</taxon>
        <taxon>Saccharomycotina</taxon>
        <taxon>Saccharomycetes</taxon>
        <taxon>Saccharomycetales</taxon>
        <taxon>Saccharomycetaceae</taxon>
        <taxon>Maudiozyma</taxon>
    </lineage>
</organism>
<dbReference type="Gene3D" id="1.10.8.60">
    <property type="match status" value="1"/>
</dbReference>
<keyword evidence="7" id="KW-1185">Reference proteome</keyword>
<feature type="region of interest" description="Disordered" evidence="4">
    <location>
        <begin position="119"/>
        <end position="248"/>
    </location>
</feature>
<feature type="compositionally biased region" description="Basic and acidic residues" evidence="4">
    <location>
        <begin position="153"/>
        <end position="171"/>
    </location>
</feature>
<keyword evidence="2" id="KW-0547">Nucleotide-binding</keyword>
<dbReference type="InterPro" id="IPR050304">
    <property type="entry name" value="MT-severing_AAA_ATPase"/>
</dbReference>
<feature type="compositionally biased region" description="Low complexity" evidence="4">
    <location>
        <begin position="119"/>
        <end position="136"/>
    </location>
</feature>
<evidence type="ECO:0000256" key="4">
    <source>
        <dbReference type="SAM" id="MobiDB-lite"/>
    </source>
</evidence>
<dbReference type="InterPro" id="IPR027417">
    <property type="entry name" value="P-loop_NTPase"/>
</dbReference>
<dbReference type="InterPro" id="IPR041569">
    <property type="entry name" value="AAA_lid_3"/>
</dbReference>
<feature type="region of interest" description="Disordered" evidence="4">
    <location>
        <begin position="261"/>
        <end position="398"/>
    </location>
</feature>
<evidence type="ECO:0000313" key="6">
    <source>
        <dbReference type="EMBL" id="GMM56283.1"/>
    </source>
</evidence>
<dbReference type="FunFam" id="3.40.50.300:FF:000093">
    <property type="entry name" value="Fidgetin-like 1"/>
    <property type="match status" value="1"/>
</dbReference>
<feature type="compositionally biased region" description="Polar residues" evidence="4">
    <location>
        <begin position="530"/>
        <end position="553"/>
    </location>
</feature>
<comment type="similarity">
    <text evidence="1">Belongs to the AAA ATPase family.</text>
</comment>
<feature type="region of interest" description="Disordered" evidence="4">
    <location>
        <begin position="444"/>
        <end position="649"/>
    </location>
</feature>
<feature type="compositionally biased region" description="Basic and acidic residues" evidence="4">
    <location>
        <begin position="197"/>
        <end position="213"/>
    </location>
</feature>
<feature type="compositionally biased region" description="Low complexity" evidence="4">
    <location>
        <begin position="580"/>
        <end position="592"/>
    </location>
</feature>
<dbReference type="Gene3D" id="3.40.50.300">
    <property type="entry name" value="P-loop containing nucleotide triphosphate hydrolases"/>
    <property type="match status" value="1"/>
</dbReference>
<comment type="caution">
    <text evidence="6">The sequence shown here is derived from an EMBL/GenBank/DDBJ whole genome shotgun (WGS) entry which is preliminary data.</text>
</comment>
<feature type="compositionally biased region" description="Polar residues" evidence="4">
    <location>
        <begin position="281"/>
        <end position="290"/>
    </location>
</feature>
<keyword evidence="3" id="KW-0067">ATP-binding</keyword>
<feature type="compositionally biased region" description="Polar residues" evidence="4">
    <location>
        <begin position="624"/>
        <end position="641"/>
    </location>
</feature>
<evidence type="ECO:0000259" key="5">
    <source>
        <dbReference type="SMART" id="SM00382"/>
    </source>
</evidence>
<feature type="compositionally biased region" description="Polar residues" evidence="4">
    <location>
        <begin position="500"/>
        <end position="512"/>
    </location>
</feature>
<reference evidence="6 7" key="1">
    <citation type="journal article" date="2023" name="Elife">
        <title>Identification of key yeast species and microbe-microbe interactions impacting larval growth of Drosophila in the wild.</title>
        <authorList>
            <person name="Mure A."/>
            <person name="Sugiura Y."/>
            <person name="Maeda R."/>
            <person name="Honda K."/>
            <person name="Sakurai N."/>
            <person name="Takahashi Y."/>
            <person name="Watada M."/>
            <person name="Katoh T."/>
            <person name="Gotoh A."/>
            <person name="Gotoh Y."/>
            <person name="Taniguchi I."/>
            <person name="Nakamura K."/>
            <person name="Hayashi T."/>
            <person name="Katayama T."/>
            <person name="Uemura T."/>
            <person name="Hattori Y."/>
        </authorList>
    </citation>
    <scope>NUCLEOTIDE SEQUENCE [LARGE SCALE GENOMIC DNA]</scope>
    <source>
        <strain evidence="6 7">KH-74</strain>
    </source>
</reference>
<dbReference type="PANTHER" id="PTHR23074:SF17">
    <property type="entry name" value="FIDGETIN-LIKE PROTEIN 1"/>
    <property type="match status" value="1"/>
</dbReference>
<dbReference type="SMART" id="SM00382">
    <property type="entry name" value="AAA"/>
    <property type="match status" value="1"/>
</dbReference>
<accession>A0AAV5RXX1</accession>
<protein>
    <recommendedName>
        <fullName evidence="5">AAA+ ATPase domain-containing protein</fullName>
    </recommendedName>
</protein>
<evidence type="ECO:0000256" key="1">
    <source>
        <dbReference type="ARBA" id="ARBA00006914"/>
    </source>
</evidence>
<dbReference type="FunFam" id="1.10.8.60:FF:000022">
    <property type="entry name" value="Fidgetin like 1"/>
    <property type="match status" value="1"/>
</dbReference>
<feature type="region of interest" description="Disordered" evidence="4">
    <location>
        <begin position="821"/>
        <end position="841"/>
    </location>
</feature>
<dbReference type="SUPFAM" id="SSF52540">
    <property type="entry name" value="P-loop containing nucleoside triphosphate hydrolases"/>
    <property type="match status" value="1"/>
</dbReference>
<dbReference type="GO" id="GO:0005524">
    <property type="term" value="F:ATP binding"/>
    <property type="evidence" value="ECO:0007669"/>
    <property type="project" value="UniProtKB-KW"/>
</dbReference>
<dbReference type="AlphaFoldDB" id="A0AAV5RXX1"/>
<dbReference type="Pfam" id="PF17862">
    <property type="entry name" value="AAA_lid_3"/>
    <property type="match status" value="1"/>
</dbReference>
<evidence type="ECO:0000256" key="3">
    <source>
        <dbReference type="ARBA" id="ARBA00022840"/>
    </source>
</evidence>
<evidence type="ECO:0000256" key="2">
    <source>
        <dbReference type="ARBA" id="ARBA00022741"/>
    </source>
</evidence>
<feature type="compositionally biased region" description="Acidic residues" evidence="4">
    <location>
        <begin position="298"/>
        <end position="328"/>
    </location>
</feature>
<dbReference type="Pfam" id="PF09336">
    <property type="entry name" value="Vps4_C"/>
    <property type="match status" value="1"/>
</dbReference>
<feature type="compositionally biased region" description="Polar residues" evidence="4">
    <location>
        <begin position="599"/>
        <end position="609"/>
    </location>
</feature>
<sequence>MDTSTANHSILTKFSRLRKKPQQPLTDLSELYSKVANESIYYLRLEEEGQATRALQGWKMLTTDTIFQLTRIDHAHPNRAAYTKDETSLESGVKELYHKALGNMERVQAQVDTFKASMALSKSPSPSHSPATTPMTRPQAAARTMSAGFPRMTLRDKPSYKTKDSGYRSRDPPQFPFANYNSGPTTVVTPPPSTAKQRIERSKSTDILQERRHSNSSNRSGHRINFTTSKSPDDYRRELTPGSDGVQQEVVSTASSFISAVSHERGEESEELGNIQKYVSGDSSVSNTDSYGEGSEPAMEEEEEDRDSSEADFDVTDYYDDYLDDEDGQSSSDDLHSQQGENTPDNTLEDVNAEFQKFSFEGADDPPQIPPLPRSSPVPPVPQIPQYMPPVPHAPPLVPMAEKSETKIALPISNNTSLEDNLDETKPRNRIALKKTTRAKVLAGSSRLKAVSSSPTLQGPRPKHNLTGKTSLKTGFKSTSSITLGSRASQNDTRAHESKQLNTAQIATSQQAARMVLKQKLPSKNGASRPRTTAKSASTSRVPSRPHSSNSTPVKGKTKSTSSHTKERGTAKRTTKRAQTKTSLSKTPTGGKPMKKTKSLTLESSTYDDSNTERGLGSKISRRTPASSGENTRTNSDLNNSPEDKKSLKEELEDKIIDSIPGVDRMAAKQIFQEIVVQGDEVHWDDIAGLNTAKNSLKEAVVYPFLRPDLFKGLREPITGMLLFGPPGTGKTMLARAVAHESKSTFFSISASSLTSKYLGESEKLVRALFAVAKKLAPAIIFVDEIDSILGSRNNEGENESSRRIKNEFLIQWSSLSSAAAGNEKNKSGSSPDANGTPSDTDTRVLVLAATNLPWSIDEAARRRFVRRQYIPLPEGETRLAQFQKLLSHQKHTLSPDDFNELIELTDGYSGSDITSLAKDAAMGPLRELGDDLLFMDRENIRPMGLVDFKNSLVYIKPSVSKEGLEKYEEWADKFGSSGI</sequence>
<dbReference type="CDD" id="cd19509">
    <property type="entry name" value="RecA-like_VPS4-like"/>
    <property type="match status" value="1"/>
</dbReference>
<feature type="compositionally biased region" description="Polar residues" evidence="4">
    <location>
        <begin position="828"/>
        <end position="840"/>
    </location>
</feature>
<dbReference type="InterPro" id="IPR003960">
    <property type="entry name" value="ATPase_AAA_CS"/>
</dbReference>
<dbReference type="PANTHER" id="PTHR23074">
    <property type="entry name" value="AAA DOMAIN-CONTAINING"/>
    <property type="match status" value="1"/>
</dbReference>
<dbReference type="InterPro" id="IPR003593">
    <property type="entry name" value="AAA+_ATPase"/>
</dbReference>
<feature type="compositionally biased region" description="Polar residues" evidence="4">
    <location>
        <begin position="329"/>
        <end position="346"/>
    </location>
</feature>
<evidence type="ECO:0000313" key="7">
    <source>
        <dbReference type="Proteomes" id="UP001377567"/>
    </source>
</evidence>
<feature type="compositionally biased region" description="Polar residues" evidence="4">
    <location>
        <begin position="467"/>
        <end position="492"/>
    </location>
</feature>
<dbReference type="EMBL" id="BTGD01000008">
    <property type="protein sequence ID" value="GMM56283.1"/>
    <property type="molecule type" value="Genomic_DNA"/>
</dbReference>
<feature type="compositionally biased region" description="Pro residues" evidence="4">
    <location>
        <begin position="367"/>
        <end position="398"/>
    </location>
</feature>
<dbReference type="Proteomes" id="UP001377567">
    <property type="component" value="Unassembled WGS sequence"/>
</dbReference>